<feature type="compositionally biased region" description="Low complexity" evidence="2">
    <location>
        <begin position="360"/>
        <end position="369"/>
    </location>
</feature>
<evidence type="ECO:0000256" key="2">
    <source>
        <dbReference type="SAM" id="MobiDB-lite"/>
    </source>
</evidence>
<protein>
    <recommendedName>
        <fullName evidence="3">CCHC-type domain-containing protein</fullName>
    </recommendedName>
</protein>
<feature type="region of interest" description="Disordered" evidence="2">
    <location>
        <begin position="607"/>
        <end position="628"/>
    </location>
</feature>
<dbReference type="VEuPathDB" id="VectorBase:HLOH_050550"/>
<evidence type="ECO:0000259" key="3">
    <source>
        <dbReference type="PROSITE" id="PS50158"/>
    </source>
</evidence>
<feature type="region of interest" description="Disordered" evidence="2">
    <location>
        <begin position="42"/>
        <end position="98"/>
    </location>
</feature>
<dbReference type="EMBL" id="JABSTR010000009">
    <property type="protein sequence ID" value="KAH9378853.1"/>
    <property type="molecule type" value="Genomic_DNA"/>
</dbReference>
<dbReference type="PROSITE" id="PS50158">
    <property type="entry name" value="ZF_CCHC"/>
    <property type="match status" value="1"/>
</dbReference>
<feature type="domain" description="CCHC-type" evidence="3">
    <location>
        <begin position="284"/>
        <end position="299"/>
    </location>
</feature>
<reference evidence="4 5" key="1">
    <citation type="journal article" date="2020" name="Cell">
        <title>Large-Scale Comparative Analyses of Tick Genomes Elucidate Their Genetic Diversity and Vector Capacities.</title>
        <authorList>
            <consortium name="Tick Genome and Microbiome Consortium (TIGMIC)"/>
            <person name="Jia N."/>
            <person name="Wang J."/>
            <person name="Shi W."/>
            <person name="Du L."/>
            <person name="Sun Y."/>
            <person name="Zhan W."/>
            <person name="Jiang J.F."/>
            <person name="Wang Q."/>
            <person name="Zhang B."/>
            <person name="Ji P."/>
            <person name="Bell-Sakyi L."/>
            <person name="Cui X.M."/>
            <person name="Yuan T.T."/>
            <person name="Jiang B.G."/>
            <person name="Yang W.F."/>
            <person name="Lam T.T."/>
            <person name="Chang Q.C."/>
            <person name="Ding S.J."/>
            <person name="Wang X.J."/>
            <person name="Zhu J.G."/>
            <person name="Ruan X.D."/>
            <person name="Zhao L."/>
            <person name="Wei J.T."/>
            <person name="Ye R.Z."/>
            <person name="Que T.C."/>
            <person name="Du C.H."/>
            <person name="Zhou Y.H."/>
            <person name="Cheng J.X."/>
            <person name="Dai P.F."/>
            <person name="Guo W.B."/>
            <person name="Han X.H."/>
            <person name="Huang E.J."/>
            <person name="Li L.F."/>
            <person name="Wei W."/>
            <person name="Gao Y.C."/>
            <person name="Liu J.Z."/>
            <person name="Shao H.Z."/>
            <person name="Wang X."/>
            <person name="Wang C.C."/>
            <person name="Yang T.C."/>
            <person name="Huo Q.B."/>
            <person name="Li W."/>
            <person name="Chen H.Y."/>
            <person name="Chen S.E."/>
            <person name="Zhou L.G."/>
            <person name="Ni X.B."/>
            <person name="Tian J.H."/>
            <person name="Sheng Y."/>
            <person name="Liu T."/>
            <person name="Pan Y.S."/>
            <person name="Xia L.Y."/>
            <person name="Li J."/>
            <person name="Zhao F."/>
            <person name="Cao W.C."/>
        </authorList>
    </citation>
    <scope>NUCLEOTIDE SEQUENCE [LARGE SCALE GENOMIC DNA]</scope>
    <source>
        <strain evidence="4">HaeL-2018</strain>
    </source>
</reference>
<feature type="compositionally biased region" description="Basic and acidic residues" evidence="2">
    <location>
        <begin position="373"/>
        <end position="390"/>
    </location>
</feature>
<keyword evidence="1" id="KW-0479">Metal-binding</keyword>
<dbReference type="Proteomes" id="UP000821853">
    <property type="component" value="Unassembled WGS sequence"/>
</dbReference>
<evidence type="ECO:0000313" key="5">
    <source>
        <dbReference type="Proteomes" id="UP000821853"/>
    </source>
</evidence>
<sequence>MPASTMAEGDSSSSPNAPSDMELSSDVNREFVSCGAGRTVVRVRGTSCDESTSAPCAGWTVATRPSRPKERSPPSSTTASTPANSQRAAQTGKRSHLSRAQFAEKVNKTVARSARMPRMPAEHEKIVVRPRGGMVIKNIEPLAFNRAMAAAAKVDYNAFKTDTPYPNVGQNILVISTPSQERAVAYANVRAIFLQGRQYEIYAYRAAPENTKKGLIYNISQSYSQAELEECVINEANPTAIAIKRIGETRKVVVLFKGQRVPQFVNFAGYMSRCKLYKQHREICRTCGQVGHRRDVCPRRRADISVGGPHGGPHSSGTGNCPNKYKTPYIERKREHERKIEESKMAVSKGKVTFSSRNFPPLGKQQQGQPGQGRDKSKSPGRSKEREHSGTRRPPLSGKSWAAVAANKQRLRTASADAKGHQMARHPSFQREGKKNNTEVAELKALVNQLQGTIATQQKMIEQLVQAARTPQLQQQQQPIFGGAKSGGWQLGQVPQPPTLTPPKTTAPVNLQPLSKMRKRAVTSQQGDEESEDTMTSECGNVIDKGREDNNINSGTRIRKQGQRVDRLAGQVDRLASQFRALDARMTTLEDRVNKGFARLEQLIVERLGGASPGQQEETMSPHNGPYA</sequence>
<gene>
    <name evidence="4" type="ORF">HPB48_004435</name>
</gene>
<feature type="region of interest" description="Disordered" evidence="2">
    <location>
        <begin position="523"/>
        <end position="554"/>
    </location>
</feature>
<dbReference type="Gene3D" id="1.20.1270.70">
    <property type="entry name" value="Designed single chain three-helix bundle"/>
    <property type="match status" value="1"/>
</dbReference>
<comment type="caution">
    <text evidence="4">The sequence shown here is derived from an EMBL/GenBank/DDBJ whole genome shotgun (WGS) entry which is preliminary data.</text>
</comment>
<organism evidence="4 5">
    <name type="scientific">Haemaphysalis longicornis</name>
    <name type="common">Bush tick</name>
    <dbReference type="NCBI Taxonomy" id="44386"/>
    <lineage>
        <taxon>Eukaryota</taxon>
        <taxon>Metazoa</taxon>
        <taxon>Ecdysozoa</taxon>
        <taxon>Arthropoda</taxon>
        <taxon>Chelicerata</taxon>
        <taxon>Arachnida</taxon>
        <taxon>Acari</taxon>
        <taxon>Parasitiformes</taxon>
        <taxon>Ixodida</taxon>
        <taxon>Ixodoidea</taxon>
        <taxon>Ixodidae</taxon>
        <taxon>Haemaphysalinae</taxon>
        <taxon>Haemaphysalis</taxon>
    </lineage>
</organism>
<feature type="compositionally biased region" description="Low complexity" evidence="2">
    <location>
        <begin position="73"/>
        <end position="83"/>
    </location>
</feature>
<dbReference type="GO" id="GO:0003676">
    <property type="term" value="F:nucleic acid binding"/>
    <property type="evidence" value="ECO:0007669"/>
    <property type="project" value="InterPro"/>
</dbReference>
<feature type="compositionally biased region" description="Basic and acidic residues" evidence="2">
    <location>
        <begin position="329"/>
        <end position="344"/>
    </location>
</feature>
<feature type="region of interest" description="Disordered" evidence="2">
    <location>
        <begin position="1"/>
        <end position="25"/>
    </location>
</feature>
<feature type="region of interest" description="Disordered" evidence="2">
    <location>
        <begin position="304"/>
        <end position="434"/>
    </location>
</feature>
<proteinExistence type="predicted"/>
<dbReference type="AlphaFoldDB" id="A0A9J6GTM1"/>
<dbReference type="GO" id="GO:0008270">
    <property type="term" value="F:zinc ion binding"/>
    <property type="evidence" value="ECO:0007669"/>
    <property type="project" value="UniProtKB-KW"/>
</dbReference>
<accession>A0A9J6GTM1</accession>
<evidence type="ECO:0000256" key="1">
    <source>
        <dbReference type="PROSITE-ProRule" id="PRU00047"/>
    </source>
</evidence>
<keyword evidence="1" id="KW-0862">Zinc</keyword>
<evidence type="ECO:0000313" key="4">
    <source>
        <dbReference type="EMBL" id="KAH9378853.1"/>
    </source>
</evidence>
<name>A0A9J6GTM1_HAELO</name>
<feature type="compositionally biased region" description="Polar residues" evidence="2">
    <location>
        <begin position="613"/>
        <end position="622"/>
    </location>
</feature>
<keyword evidence="1" id="KW-0863">Zinc-finger</keyword>
<keyword evidence="5" id="KW-1185">Reference proteome</keyword>
<dbReference type="InterPro" id="IPR001878">
    <property type="entry name" value="Znf_CCHC"/>
</dbReference>